<keyword evidence="1" id="KW-0732">Signal</keyword>
<name>A0A224YLM9_9ACAR</name>
<proteinExistence type="predicted"/>
<feature type="chain" id="PRO_5013370583" evidence="1">
    <location>
        <begin position="22"/>
        <end position="160"/>
    </location>
</feature>
<protein>
    <submittedName>
        <fullName evidence="2">Lipocalin</fullName>
    </submittedName>
</protein>
<sequence length="160" mass="18955">MHNRETMIFLFLLLLIDLAAAGNPVIEVPQEHYYVTWESLLELLRTSQDIWLKKRSGPASGNADCFRWKKTYLNNSDYYFQKWYRHGSATRGLHERAKLINTSTNPEMIILNNRNIVAGREDPKWEQYVWRDRVQDSPICDNAFAKVEFSSYWVFKTECL</sequence>
<reference evidence="2" key="1">
    <citation type="journal article" date="2017" name="Parasit. Vectors">
        <title>Sialotranscriptomics of Rhipicephalus zambeziensis reveals intricate expression profiles of secretory proteins and suggests tight temporal transcriptional regulation during blood-feeding.</title>
        <authorList>
            <person name="de Castro M.H."/>
            <person name="de Klerk D."/>
            <person name="Pienaar R."/>
            <person name="Rees D.J.G."/>
            <person name="Mans B.J."/>
        </authorList>
    </citation>
    <scope>NUCLEOTIDE SEQUENCE</scope>
    <source>
        <tissue evidence="2">Salivary glands</tissue>
    </source>
</reference>
<accession>A0A224YLM9</accession>
<dbReference type="EMBL" id="GFPF01004305">
    <property type="protein sequence ID" value="MAA15451.1"/>
    <property type="molecule type" value="Transcribed_RNA"/>
</dbReference>
<dbReference type="AlphaFoldDB" id="A0A224YLM9"/>
<evidence type="ECO:0000256" key="1">
    <source>
        <dbReference type="SAM" id="SignalP"/>
    </source>
</evidence>
<feature type="signal peptide" evidence="1">
    <location>
        <begin position="1"/>
        <end position="21"/>
    </location>
</feature>
<organism evidence="2">
    <name type="scientific">Rhipicephalus zambeziensis</name>
    <dbReference type="NCBI Taxonomy" id="60191"/>
    <lineage>
        <taxon>Eukaryota</taxon>
        <taxon>Metazoa</taxon>
        <taxon>Ecdysozoa</taxon>
        <taxon>Arthropoda</taxon>
        <taxon>Chelicerata</taxon>
        <taxon>Arachnida</taxon>
        <taxon>Acari</taxon>
        <taxon>Parasitiformes</taxon>
        <taxon>Ixodida</taxon>
        <taxon>Ixodoidea</taxon>
        <taxon>Ixodidae</taxon>
        <taxon>Rhipicephalinae</taxon>
        <taxon>Rhipicephalus</taxon>
        <taxon>Rhipicephalus</taxon>
    </lineage>
</organism>
<evidence type="ECO:0000313" key="2">
    <source>
        <dbReference type="EMBL" id="MAA15451.1"/>
    </source>
</evidence>